<dbReference type="InterPro" id="IPR052175">
    <property type="entry name" value="ComplexI-like_HydComp"/>
</dbReference>
<proteinExistence type="predicted"/>
<comment type="subcellular location">
    <subcellularLocation>
        <location evidence="1">Cell membrane</location>
        <topology evidence="1">Multi-pass membrane protein</topology>
    </subcellularLocation>
    <subcellularLocation>
        <location evidence="7">Membrane</location>
        <topology evidence="7">Multi-pass membrane protein</topology>
    </subcellularLocation>
</comment>
<feature type="transmembrane region" description="Helical" evidence="8">
    <location>
        <begin position="47"/>
        <end position="68"/>
    </location>
</feature>
<sequence>MAIPVTVRRYAGVVAAAAILCAGVALDVVVRQSGPVTALGGQLRADALSAFMLTVVGAVGLTATWSGLRVRPNPAPTNAYAVLVVLFLGAMSLGVLADNLGVLWVAVEATTIATAFLVGHHGTRRALEAAWKYVVLGSVGVAIAFLGIVLLYAATRSAGSPTLSWATLDATHPALDPSLVRLAAALTILGFATKAGLAPMHSWLPDAHSQAPAPVSGLMSGVLLSVAFYAILRVQAVAAPVIGTGLMRGMLATAGLLSLAVATLLLIAQRDLKRLLAYSSVEHMGVLALAAAIGGPLAISAALLHVLGHGLAKSSAFVASGWILETEGTTRIEDLRLLLRRRPGVAVPFLVGVTALLGLPPFSLFFSEVAIVVAGVQRGMGWVMAATVLLVLGAFAALARRVAVIAFGSSADEPEQMSDSAPDWSTPGPRFPLGVALGTTAVAGFVAGPFAAVLTDAARVLGGAG</sequence>
<evidence type="ECO:0000313" key="10">
    <source>
        <dbReference type="EMBL" id="MBF4766244.1"/>
    </source>
</evidence>
<protein>
    <submittedName>
        <fullName evidence="10">Hydrogenase</fullName>
    </submittedName>
</protein>
<evidence type="ECO:0000259" key="9">
    <source>
        <dbReference type="Pfam" id="PF00361"/>
    </source>
</evidence>
<gene>
    <name evidence="10" type="ORF">ISU10_00500</name>
</gene>
<dbReference type="Pfam" id="PF00361">
    <property type="entry name" value="Proton_antipo_M"/>
    <property type="match status" value="1"/>
</dbReference>
<evidence type="ECO:0000313" key="11">
    <source>
        <dbReference type="Proteomes" id="UP000660668"/>
    </source>
</evidence>
<keyword evidence="2" id="KW-1003">Cell membrane</keyword>
<dbReference type="AlphaFoldDB" id="A0A930YKN8"/>
<evidence type="ECO:0000256" key="6">
    <source>
        <dbReference type="ARBA" id="ARBA00023136"/>
    </source>
</evidence>
<feature type="transmembrane region" description="Helical" evidence="8">
    <location>
        <begin position="218"/>
        <end position="243"/>
    </location>
</feature>
<dbReference type="PANTHER" id="PTHR42682">
    <property type="entry name" value="HYDROGENASE-4 COMPONENT F"/>
    <property type="match status" value="1"/>
</dbReference>
<feature type="transmembrane region" description="Helical" evidence="8">
    <location>
        <begin position="345"/>
        <end position="367"/>
    </location>
</feature>
<accession>A0A930YKN8</accession>
<comment type="caution">
    <text evidence="10">The sequence shown here is derived from an EMBL/GenBank/DDBJ whole genome shotgun (WGS) entry which is preliminary data.</text>
</comment>
<feature type="domain" description="NADH:quinone oxidoreductase/Mrp antiporter transmembrane" evidence="9">
    <location>
        <begin position="97"/>
        <end position="390"/>
    </location>
</feature>
<keyword evidence="6 8" id="KW-0472">Membrane</keyword>
<feature type="transmembrane region" description="Helical" evidence="8">
    <location>
        <begin position="103"/>
        <end position="121"/>
    </location>
</feature>
<evidence type="ECO:0000256" key="3">
    <source>
        <dbReference type="ARBA" id="ARBA00022692"/>
    </source>
</evidence>
<dbReference type="PRINTS" id="PR01437">
    <property type="entry name" value="NUOXDRDTASE4"/>
</dbReference>
<feature type="transmembrane region" description="Helical" evidence="8">
    <location>
        <begin position="80"/>
        <end position="97"/>
    </location>
</feature>
<dbReference type="InterPro" id="IPR001750">
    <property type="entry name" value="ND/Mrp_TM"/>
</dbReference>
<dbReference type="GO" id="GO:0042773">
    <property type="term" value="P:ATP synthesis coupled electron transport"/>
    <property type="evidence" value="ECO:0007669"/>
    <property type="project" value="InterPro"/>
</dbReference>
<evidence type="ECO:0000256" key="2">
    <source>
        <dbReference type="ARBA" id="ARBA00022475"/>
    </source>
</evidence>
<feature type="transmembrane region" description="Helical" evidence="8">
    <location>
        <begin position="133"/>
        <end position="154"/>
    </location>
</feature>
<dbReference type="InterPro" id="IPR003918">
    <property type="entry name" value="NADH_UbQ_OxRdtase"/>
</dbReference>
<dbReference type="GO" id="GO:0016491">
    <property type="term" value="F:oxidoreductase activity"/>
    <property type="evidence" value="ECO:0007669"/>
    <property type="project" value="UniProtKB-KW"/>
</dbReference>
<dbReference type="RefSeq" id="WP_194694398.1">
    <property type="nucleotide sequence ID" value="NZ_JADKPO010000001.1"/>
</dbReference>
<feature type="transmembrane region" description="Helical" evidence="8">
    <location>
        <begin position="249"/>
        <end position="268"/>
    </location>
</feature>
<keyword evidence="3 7" id="KW-0812">Transmembrane</keyword>
<evidence type="ECO:0000256" key="8">
    <source>
        <dbReference type="SAM" id="Phobius"/>
    </source>
</evidence>
<evidence type="ECO:0000256" key="4">
    <source>
        <dbReference type="ARBA" id="ARBA00022989"/>
    </source>
</evidence>
<dbReference type="EMBL" id="JADKPO010000001">
    <property type="protein sequence ID" value="MBF4766244.1"/>
    <property type="molecule type" value="Genomic_DNA"/>
</dbReference>
<dbReference type="GO" id="GO:0005886">
    <property type="term" value="C:plasma membrane"/>
    <property type="evidence" value="ECO:0007669"/>
    <property type="project" value="UniProtKB-SubCell"/>
</dbReference>
<name>A0A930YKN8_9ACTN</name>
<dbReference type="PANTHER" id="PTHR42682:SF5">
    <property type="entry name" value="HYDROGENASE-4 COMPONENT F"/>
    <property type="match status" value="1"/>
</dbReference>
<dbReference type="GO" id="GO:0008137">
    <property type="term" value="F:NADH dehydrogenase (ubiquinone) activity"/>
    <property type="evidence" value="ECO:0007669"/>
    <property type="project" value="InterPro"/>
</dbReference>
<reference evidence="10" key="1">
    <citation type="submission" date="2020-11" db="EMBL/GenBank/DDBJ databases">
        <title>Nocardioides cynanchi sp. nov., isolated from soil of rhizosphere of Cynanchum wilfordii.</title>
        <authorList>
            <person name="Lee J.-S."/>
            <person name="Suh M.K."/>
            <person name="Kim J.-S."/>
        </authorList>
    </citation>
    <scope>NUCLEOTIDE SEQUENCE</scope>
    <source>
        <strain evidence="10">KCTC 19276</strain>
    </source>
</reference>
<keyword evidence="4 8" id="KW-1133">Transmembrane helix</keyword>
<evidence type="ECO:0000256" key="7">
    <source>
        <dbReference type="RuleBase" id="RU000320"/>
    </source>
</evidence>
<dbReference type="Proteomes" id="UP000660668">
    <property type="component" value="Unassembled WGS sequence"/>
</dbReference>
<keyword evidence="5" id="KW-0560">Oxidoreductase</keyword>
<feature type="transmembrane region" description="Helical" evidence="8">
    <location>
        <begin position="178"/>
        <end position="197"/>
    </location>
</feature>
<feature type="transmembrane region" description="Helical" evidence="8">
    <location>
        <begin position="379"/>
        <end position="399"/>
    </location>
</feature>
<organism evidence="10 11">
    <name type="scientific">Nocardioides agariphilus</name>
    <dbReference type="NCBI Taxonomy" id="433664"/>
    <lineage>
        <taxon>Bacteria</taxon>
        <taxon>Bacillati</taxon>
        <taxon>Actinomycetota</taxon>
        <taxon>Actinomycetes</taxon>
        <taxon>Propionibacteriales</taxon>
        <taxon>Nocardioidaceae</taxon>
        <taxon>Nocardioides</taxon>
    </lineage>
</organism>
<keyword evidence="11" id="KW-1185">Reference proteome</keyword>
<evidence type="ECO:0000256" key="1">
    <source>
        <dbReference type="ARBA" id="ARBA00004651"/>
    </source>
</evidence>
<evidence type="ECO:0000256" key="5">
    <source>
        <dbReference type="ARBA" id="ARBA00023002"/>
    </source>
</evidence>